<dbReference type="EMBL" id="JASCZI010272009">
    <property type="protein sequence ID" value="MED6219156.1"/>
    <property type="molecule type" value="Genomic_DNA"/>
</dbReference>
<evidence type="ECO:0000313" key="1">
    <source>
        <dbReference type="EMBL" id="MED6219156.1"/>
    </source>
</evidence>
<evidence type="ECO:0000313" key="2">
    <source>
        <dbReference type="Proteomes" id="UP001341840"/>
    </source>
</evidence>
<comment type="caution">
    <text evidence="1">The sequence shown here is derived from an EMBL/GenBank/DDBJ whole genome shotgun (WGS) entry which is preliminary data.</text>
</comment>
<name>A0ABU6ZB02_9FABA</name>
<protein>
    <submittedName>
        <fullName evidence="1">Uncharacterized protein</fullName>
    </submittedName>
</protein>
<sequence length="103" mass="11648">MAGQGEEQLERDADINRLDRTHHVAGAIGFQNGNRHGWIGLHHWQNDGRHEATVQLRVVGRHGRSNARVGAPELPNLPASATTVLRRRYILIHLEKTQLELRV</sequence>
<organism evidence="1 2">
    <name type="scientific">Stylosanthes scabra</name>
    <dbReference type="NCBI Taxonomy" id="79078"/>
    <lineage>
        <taxon>Eukaryota</taxon>
        <taxon>Viridiplantae</taxon>
        <taxon>Streptophyta</taxon>
        <taxon>Embryophyta</taxon>
        <taxon>Tracheophyta</taxon>
        <taxon>Spermatophyta</taxon>
        <taxon>Magnoliopsida</taxon>
        <taxon>eudicotyledons</taxon>
        <taxon>Gunneridae</taxon>
        <taxon>Pentapetalae</taxon>
        <taxon>rosids</taxon>
        <taxon>fabids</taxon>
        <taxon>Fabales</taxon>
        <taxon>Fabaceae</taxon>
        <taxon>Papilionoideae</taxon>
        <taxon>50 kb inversion clade</taxon>
        <taxon>dalbergioids sensu lato</taxon>
        <taxon>Dalbergieae</taxon>
        <taxon>Pterocarpus clade</taxon>
        <taxon>Stylosanthes</taxon>
    </lineage>
</organism>
<dbReference type="Proteomes" id="UP001341840">
    <property type="component" value="Unassembled WGS sequence"/>
</dbReference>
<keyword evidence="2" id="KW-1185">Reference proteome</keyword>
<accession>A0ABU6ZB02</accession>
<reference evidence="1 2" key="1">
    <citation type="journal article" date="2023" name="Plants (Basel)">
        <title>Bridging the Gap: Combining Genomics and Transcriptomics Approaches to Understand Stylosanthes scabra, an Orphan Legume from the Brazilian Caatinga.</title>
        <authorList>
            <person name="Ferreira-Neto J.R.C."/>
            <person name="da Silva M.D."/>
            <person name="Binneck E."/>
            <person name="de Melo N.F."/>
            <person name="da Silva R.H."/>
            <person name="de Melo A.L.T.M."/>
            <person name="Pandolfi V."/>
            <person name="Bustamante F.O."/>
            <person name="Brasileiro-Vidal A.C."/>
            <person name="Benko-Iseppon A.M."/>
        </authorList>
    </citation>
    <scope>NUCLEOTIDE SEQUENCE [LARGE SCALE GENOMIC DNA]</scope>
    <source>
        <tissue evidence="1">Leaves</tissue>
    </source>
</reference>
<proteinExistence type="predicted"/>
<gene>
    <name evidence="1" type="ORF">PIB30_033176</name>
</gene>